<dbReference type="EMBL" id="QSEE01000028">
    <property type="protein sequence ID" value="RGZ44240.1"/>
    <property type="molecule type" value="Genomic_DNA"/>
</dbReference>
<reference evidence="4 5" key="1">
    <citation type="submission" date="2018-08" db="EMBL/GenBank/DDBJ databases">
        <title>A genome reference for cultivated species of the human gut microbiota.</title>
        <authorList>
            <person name="Zou Y."/>
            <person name="Xue W."/>
            <person name="Luo G."/>
        </authorList>
    </citation>
    <scope>NUCLEOTIDE SEQUENCE [LARGE SCALE GENOMIC DNA]</scope>
    <source>
        <strain evidence="3 5">AM18-14LB</strain>
        <strain evidence="2 4">AM50-4</strain>
    </source>
</reference>
<dbReference type="KEGG" id="bun:Bun01g_22430"/>
<organism evidence="3 5">
    <name type="scientific">Bacteroides uniformis</name>
    <dbReference type="NCBI Taxonomy" id="820"/>
    <lineage>
        <taxon>Bacteria</taxon>
        <taxon>Pseudomonadati</taxon>
        <taxon>Bacteroidota</taxon>
        <taxon>Bacteroidia</taxon>
        <taxon>Bacteroidales</taxon>
        <taxon>Bacteroidaceae</taxon>
        <taxon>Bacteroides</taxon>
    </lineage>
</organism>
<dbReference type="Proteomes" id="UP000283684">
    <property type="component" value="Unassembled WGS sequence"/>
</dbReference>
<dbReference type="RefSeq" id="WP_117959327.1">
    <property type="nucleotide sequence ID" value="NZ_AP019724.1"/>
</dbReference>
<name>A0A414WHB4_BACUN</name>
<dbReference type="EMBL" id="AP019724">
    <property type="protein sequence ID" value="BBK87873.1"/>
    <property type="molecule type" value="Genomic_DNA"/>
</dbReference>
<dbReference type="Proteomes" id="UP000320533">
    <property type="component" value="Chromosome"/>
</dbReference>
<sequence>MKIVNYKYFDLNLFNLRGKVVHVPTQSLGLINAPALPDIACYVQKKYKNGSISSDAVLARVTDLQEYSIKEAAAYFGVSEDEFELKDL</sequence>
<dbReference type="Proteomes" id="UP000283766">
    <property type="component" value="Unassembled WGS sequence"/>
</dbReference>
<evidence type="ECO:0000313" key="2">
    <source>
        <dbReference type="EMBL" id="RGZ44240.1"/>
    </source>
</evidence>
<dbReference type="EMBL" id="QRJL01000002">
    <property type="protein sequence ID" value="RHH33690.1"/>
    <property type="molecule type" value="Genomic_DNA"/>
</dbReference>
<evidence type="ECO:0000313" key="5">
    <source>
        <dbReference type="Proteomes" id="UP000283766"/>
    </source>
</evidence>
<evidence type="ECO:0000313" key="1">
    <source>
        <dbReference type="EMBL" id="BBK87873.1"/>
    </source>
</evidence>
<accession>A0A414WHB4</accession>
<dbReference type="AlphaFoldDB" id="A0A414WHB4"/>
<evidence type="ECO:0000313" key="6">
    <source>
        <dbReference type="Proteomes" id="UP000320533"/>
    </source>
</evidence>
<proteinExistence type="predicted"/>
<gene>
    <name evidence="1" type="ORF">Bun01g_22430</name>
    <name evidence="3" type="ORF">DW216_05980</name>
    <name evidence="2" type="ORF">DW988_19215</name>
</gene>
<evidence type="ECO:0000313" key="3">
    <source>
        <dbReference type="EMBL" id="RHH33690.1"/>
    </source>
</evidence>
<reference evidence="1 6" key="2">
    <citation type="submission" date="2019-06" db="EMBL/GenBank/DDBJ databases">
        <title>Complete genome sequence of Bacteroides uniformis NBRC 113350.</title>
        <authorList>
            <person name="Miura T."/>
            <person name="Furukawa M."/>
            <person name="Shimamura M."/>
            <person name="Ohyama Y."/>
            <person name="Yamazoe A."/>
            <person name="Kawasaki H."/>
        </authorList>
    </citation>
    <scope>NUCLEOTIDE SEQUENCE [LARGE SCALE GENOMIC DNA]</scope>
    <source>
        <strain evidence="1 6">NBRC 113350</strain>
    </source>
</reference>
<evidence type="ECO:0000313" key="4">
    <source>
        <dbReference type="Proteomes" id="UP000283684"/>
    </source>
</evidence>
<protein>
    <submittedName>
        <fullName evidence="3">Uncharacterized protein</fullName>
    </submittedName>
</protein>